<comment type="caution">
    <text evidence="1">The sequence shown here is derived from an EMBL/GenBank/DDBJ whole genome shotgun (WGS) entry which is preliminary data.</text>
</comment>
<sequence length="74" mass="8720">MEVDDGCVHAAGKSHPHKGQYLRPRWKCYQFGRTATTSDMNRDLLRLRYHSIINEATTRQNFSRKRSEAQQKKI</sequence>
<dbReference type="EMBL" id="BPLR01001793">
    <property type="protein sequence ID" value="GIX66493.1"/>
    <property type="molecule type" value="Genomic_DNA"/>
</dbReference>
<organism evidence="1 2">
    <name type="scientific">Caerostris extrusa</name>
    <name type="common">Bark spider</name>
    <name type="synonym">Caerostris bankana</name>
    <dbReference type="NCBI Taxonomy" id="172846"/>
    <lineage>
        <taxon>Eukaryota</taxon>
        <taxon>Metazoa</taxon>
        <taxon>Ecdysozoa</taxon>
        <taxon>Arthropoda</taxon>
        <taxon>Chelicerata</taxon>
        <taxon>Arachnida</taxon>
        <taxon>Araneae</taxon>
        <taxon>Araneomorphae</taxon>
        <taxon>Entelegynae</taxon>
        <taxon>Araneoidea</taxon>
        <taxon>Araneidae</taxon>
        <taxon>Caerostris</taxon>
    </lineage>
</organism>
<evidence type="ECO:0000313" key="1">
    <source>
        <dbReference type="EMBL" id="GIX66493.1"/>
    </source>
</evidence>
<gene>
    <name evidence="1" type="ORF">CEXT_683731</name>
</gene>
<keyword evidence="2" id="KW-1185">Reference proteome</keyword>
<accession>A0AAV4M295</accession>
<dbReference type="AlphaFoldDB" id="A0AAV4M295"/>
<name>A0AAV4M295_CAEEX</name>
<proteinExistence type="predicted"/>
<protein>
    <submittedName>
        <fullName evidence="1">Uncharacterized protein</fullName>
    </submittedName>
</protein>
<reference evidence="1 2" key="1">
    <citation type="submission" date="2021-06" db="EMBL/GenBank/DDBJ databases">
        <title>Caerostris extrusa draft genome.</title>
        <authorList>
            <person name="Kono N."/>
            <person name="Arakawa K."/>
        </authorList>
    </citation>
    <scope>NUCLEOTIDE SEQUENCE [LARGE SCALE GENOMIC DNA]</scope>
</reference>
<dbReference type="Proteomes" id="UP001054945">
    <property type="component" value="Unassembled WGS sequence"/>
</dbReference>
<evidence type="ECO:0000313" key="2">
    <source>
        <dbReference type="Proteomes" id="UP001054945"/>
    </source>
</evidence>